<dbReference type="FunFam" id="2.60.40.1120:FF:000003">
    <property type="entry name" value="Outer membrane protein Omp121"/>
    <property type="match status" value="1"/>
</dbReference>
<dbReference type="KEGG" id="wfu:AXE80_10345"/>
<evidence type="ECO:0000256" key="1">
    <source>
        <dbReference type="ARBA" id="ARBA00004571"/>
    </source>
</evidence>
<organism evidence="9 10">
    <name type="scientific">Wenyingzhuangia fucanilytica</name>
    <dbReference type="NCBI Taxonomy" id="1790137"/>
    <lineage>
        <taxon>Bacteria</taxon>
        <taxon>Pseudomonadati</taxon>
        <taxon>Bacteroidota</taxon>
        <taxon>Flavobacteriia</taxon>
        <taxon>Flavobacteriales</taxon>
        <taxon>Flavobacteriaceae</taxon>
        <taxon>Wenyingzhuangia</taxon>
    </lineage>
</organism>
<sequence>MLLLPTMLFAQAGGNVTGVVSDQTGLPIPGVTVLIKGSSRGTITDFDGNFTVKLESSKAVLEFSYIGYEVKNLEVKPGNTYKVLLEQSSEVLDEVVVIGYGSVDKKDITGAISSIKPSEDVVAQSQDIESVLRGRAAGVQVSANGAEPGASVSVRIRGLSSITGNSEPLYVVDGIVMGGVTDDTDDPLGGGTPPQGGLTGVNPADIESIEVLKDASATAIYGSRASNGVILITTKKGKKGDAKFTYLNTTSVGSVVRNIDVLDTNEYMEYQNQMRVNLGQSPAYTINPDGSAYTTGSEPTLVQGVDWAKDTYKMALIRRNRLTVSGGTDTGDYYISGGILSNQGTFPNAEAKATDFNLNLNQDLNSRLKIGVKLSGSYTELSANRGADDLGGANNSMVRQVILAAPILNLSDNNQDNEDVDQALDGPRAWTEEYDDLADETRLLGRVQADYKISDEFTYRLRVGADYRKKERRFWYGVGLRKGQQNNGIAGLSIMDRFRYNIDNTLMFRKAFNKNHKINGTVGFLMEGINTEKASYSSSNFADKSLRSDGISYGQSYNPYDVFKDDEKIYSFIGRLNYTLFNKYLFTGTFRADGSTKFLKPRFGYFPAFSFAWKAIQEEFLQDQDILSDLKVRLGYGEVGNQGIPSFLTNTYYDRTGSGISNAGDSQETAVVPINLANPDLLWENASQYNAGIDFGFFNDRLVGNVDVYYKNSSNLLIKAPIPPSTGFGSIVSNQGDLVTKGLEVSLSGDVINTKNTNWSIFGNIAFSRNRIEALGLEKSAFGALGDQIAFQGTRISGGNVFKQAANIFIEGRQAALFYGYATQGIIRDASQLTSPATGNPLEFKGNPLQVGDVYFIDQNGDGNIDDNDKTVIGNPNPEFSYGLGSTFEHKNFSASIMFNGVYGNEIANGNTMESAYANNTSKNVRREAYYDAFDPVTNPNGNYPRVGAGSGASYPDEFNDRNVEDGSFLRLSYVTLGYNLPVDDISFIDSAKLSVSGQNLYLWTNYSGFDPEVSSFAYDPTRSGVDWGSFPNQRTFMIGLNVGF</sequence>
<evidence type="ECO:0000256" key="7">
    <source>
        <dbReference type="PROSITE-ProRule" id="PRU01360"/>
    </source>
</evidence>
<evidence type="ECO:0000256" key="5">
    <source>
        <dbReference type="ARBA" id="ARBA00023136"/>
    </source>
</evidence>
<accession>A0A1B1Y7D8</accession>
<evidence type="ECO:0000256" key="4">
    <source>
        <dbReference type="ARBA" id="ARBA00022692"/>
    </source>
</evidence>
<dbReference type="Pfam" id="PF13715">
    <property type="entry name" value="CarbopepD_reg_2"/>
    <property type="match status" value="1"/>
</dbReference>
<evidence type="ECO:0000256" key="2">
    <source>
        <dbReference type="ARBA" id="ARBA00022448"/>
    </source>
</evidence>
<dbReference type="InterPro" id="IPR039426">
    <property type="entry name" value="TonB-dep_rcpt-like"/>
</dbReference>
<keyword evidence="6 7" id="KW-0998">Cell outer membrane</keyword>
<comment type="similarity">
    <text evidence="7">Belongs to the TonB-dependent receptor family.</text>
</comment>
<protein>
    <recommendedName>
        <fullName evidence="8">TonB-dependent receptor plug domain-containing protein</fullName>
    </recommendedName>
</protein>
<dbReference type="SUPFAM" id="SSF49464">
    <property type="entry name" value="Carboxypeptidase regulatory domain-like"/>
    <property type="match status" value="1"/>
</dbReference>
<dbReference type="Proteomes" id="UP000092967">
    <property type="component" value="Chromosome"/>
</dbReference>
<dbReference type="STRING" id="1790137.AXE80_10345"/>
<evidence type="ECO:0000256" key="6">
    <source>
        <dbReference type="ARBA" id="ARBA00023237"/>
    </source>
</evidence>
<dbReference type="Pfam" id="PF07715">
    <property type="entry name" value="Plug"/>
    <property type="match status" value="1"/>
</dbReference>
<name>A0A1B1Y7D8_9FLAO</name>
<dbReference type="EMBL" id="CP014224">
    <property type="protein sequence ID" value="ANW96649.1"/>
    <property type="molecule type" value="Genomic_DNA"/>
</dbReference>
<dbReference type="InterPro" id="IPR037066">
    <property type="entry name" value="Plug_dom_sf"/>
</dbReference>
<keyword evidence="3 7" id="KW-1134">Transmembrane beta strand</keyword>
<dbReference type="Gene3D" id="2.60.40.1120">
    <property type="entry name" value="Carboxypeptidase-like, regulatory domain"/>
    <property type="match status" value="1"/>
</dbReference>
<evidence type="ECO:0000256" key="3">
    <source>
        <dbReference type="ARBA" id="ARBA00022452"/>
    </source>
</evidence>
<keyword evidence="10" id="KW-1185">Reference proteome</keyword>
<dbReference type="Gene3D" id="2.170.130.10">
    <property type="entry name" value="TonB-dependent receptor, plug domain"/>
    <property type="match status" value="1"/>
</dbReference>
<keyword evidence="4 7" id="KW-0812">Transmembrane</keyword>
<proteinExistence type="inferred from homology"/>
<keyword evidence="2 7" id="KW-0813">Transport</keyword>
<keyword evidence="5 7" id="KW-0472">Membrane</keyword>
<dbReference type="NCBIfam" id="TIGR04056">
    <property type="entry name" value="OMP_RagA_SusC"/>
    <property type="match status" value="1"/>
</dbReference>
<gene>
    <name evidence="9" type="ORF">AXE80_10345</name>
</gene>
<dbReference type="InterPro" id="IPR023996">
    <property type="entry name" value="TonB-dep_OMP_SusC/RagA"/>
</dbReference>
<reference evidence="9 10" key="1">
    <citation type="submission" date="2016-02" db="EMBL/GenBank/DDBJ databases">
        <authorList>
            <person name="Wen L."/>
            <person name="He K."/>
            <person name="Yang H."/>
        </authorList>
    </citation>
    <scope>NUCLEOTIDE SEQUENCE [LARGE SCALE GENOMIC DNA]</scope>
    <source>
        <strain evidence="9 10">CZ1127</strain>
    </source>
</reference>
<dbReference type="NCBIfam" id="TIGR04057">
    <property type="entry name" value="SusC_RagA_signa"/>
    <property type="match status" value="1"/>
</dbReference>
<dbReference type="InterPro" id="IPR036942">
    <property type="entry name" value="Beta-barrel_TonB_sf"/>
</dbReference>
<dbReference type="InterPro" id="IPR023997">
    <property type="entry name" value="TonB-dep_OMP_SusC/RagA_CS"/>
</dbReference>
<dbReference type="InterPro" id="IPR012910">
    <property type="entry name" value="Plug_dom"/>
</dbReference>
<dbReference type="GO" id="GO:0009279">
    <property type="term" value="C:cell outer membrane"/>
    <property type="evidence" value="ECO:0007669"/>
    <property type="project" value="UniProtKB-SubCell"/>
</dbReference>
<evidence type="ECO:0000313" key="9">
    <source>
        <dbReference type="EMBL" id="ANW96649.1"/>
    </source>
</evidence>
<dbReference type="InterPro" id="IPR008969">
    <property type="entry name" value="CarboxyPept-like_regulatory"/>
</dbReference>
<dbReference type="SUPFAM" id="SSF56935">
    <property type="entry name" value="Porins"/>
    <property type="match status" value="1"/>
</dbReference>
<dbReference type="PROSITE" id="PS52016">
    <property type="entry name" value="TONB_DEPENDENT_REC_3"/>
    <property type="match status" value="1"/>
</dbReference>
<comment type="subcellular location">
    <subcellularLocation>
        <location evidence="1 7">Cell outer membrane</location>
        <topology evidence="1 7">Multi-pass membrane protein</topology>
    </subcellularLocation>
</comment>
<evidence type="ECO:0000259" key="8">
    <source>
        <dbReference type="Pfam" id="PF07715"/>
    </source>
</evidence>
<dbReference type="AlphaFoldDB" id="A0A1B1Y7D8"/>
<dbReference type="Gene3D" id="2.40.170.20">
    <property type="entry name" value="TonB-dependent receptor, beta-barrel domain"/>
    <property type="match status" value="1"/>
</dbReference>
<dbReference type="RefSeq" id="WP_068827004.1">
    <property type="nucleotide sequence ID" value="NZ_CP014224.1"/>
</dbReference>
<evidence type="ECO:0000313" key="10">
    <source>
        <dbReference type="Proteomes" id="UP000092967"/>
    </source>
</evidence>
<feature type="domain" description="TonB-dependent receptor plug" evidence="8">
    <location>
        <begin position="104"/>
        <end position="229"/>
    </location>
</feature>